<keyword evidence="3 9" id="KW-0699">rRNA-binding</keyword>
<dbReference type="InterPro" id="IPR023674">
    <property type="entry name" value="Ribosomal_uL1-like"/>
</dbReference>
<sequence>MKRSKRMRAILEKVDTTKEYSLREAIKILKEVACTKFDETVEVAFHMGLDPRRSDQMVRGSVVLPHGTGKTKRVLVLTKSAVDEAKEAGADYVGSDEYIEKIQKGWLEFDAVVATPEVMKDVAKLGRILGPRGLMPSPKTGTVTNNPADVIRELKKGRVDFKLSRTGDIHVPVGKMSFTEDALYENILELVQALLDAKPAGAKGSYIQSMHISSTMGSGLKINLRELFNELQARR</sequence>
<keyword evidence="6 9" id="KW-0689">Ribosomal protein</keyword>
<keyword evidence="5 9" id="KW-0694">RNA-binding</keyword>
<comment type="subunit">
    <text evidence="9">Part of the 50S ribosomal subunit.</text>
</comment>
<evidence type="ECO:0000256" key="2">
    <source>
        <dbReference type="ARBA" id="ARBA00022491"/>
    </source>
</evidence>
<dbReference type="PIRSF" id="PIRSF002155">
    <property type="entry name" value="Ribosomal_L1"/>
    <property type="match status" value="1"/>
</dbReference>
<dbReference type="Proteomes" id="UP000216312">
    <property type="component" value="Unassembled WGS sequence"/>
</dbReference>
<comment type="function">
    <text evidence="9">Protein L1 is also a translational repressor protein, it controls the translation of the L11 operon by binding to its mRNA.</text>
</comment>
<keyword evidence="7 9" id="KW-0687">Ribonucleoprotein</keyword>
<gene>
    <name evidence="9" type="primary">rplA</name>
    <name evidence="11" type="ORF">CGW93_00165</name>
</gene>
<dbReference type="Gene3D" id="3.40.50.790">
    <property type="match status" value="1"/>
</dbReference>
<keyword evidence="9" id="KW-0820">tRNA-binding</keyword>
<dbReference type="Gene3D" id="3.30.190.20">
    <property type="match status" value="1"/>
</dbReference>
<evidence type="ECO:0000256" key="6">
    <source>
        <dbReference type="ARBA" id="ARBA00022980"/>
    </source>
</evidence>
<dbReference type="AlphaFoldDB" id="A0A257LVD6"/>
<dbReference type="InterPro" id="IPR002143">
    <property type="entry name" value="Ribosomal_uL1"/>
</dbReference>
<dbReference type="InterPro" id="IPR028364">
    <property type="entry name" value="Ribosomal_uL1/biogenesis"/>
</dbReference>
<evidence type="ECO:0000256" key="3">
    <source>
        <dbReference type="ARBA" id="ARBA00022730"/>
    </source>
</evidence>
<evidence type="ECO:0000256" key="7">
    <source>
        <dbReference type="ARBA" id="ARBA00023274"/>
    </source>
</evidence>
<evidence type="ECO:0000256" key="1">
    <source>
        <dbReference type="ARBA" id="ARBA00010531"/>
    </source>
</evidence>
<dbReference type="GO" id="GO:0000049">
    <property type="term" value="F:tRNA binding"/>
    <property type="evidence" value="ECO:0007669"/>
    <property type="project" value="UniProtKB-KW"/>
</dbReference>
<dbReference type="PANTHER" id="PTHR36427">
    <property type="entry name" value="54S RIBOSOMAL PROTEIN L1, MITOCHONDRIAL"/>
    <property type="match status" value="1"/>
</dbReference>
<dbReference type="GO" id="GO:0019843">
    <property type="term" value="F:rRNA binding"/>
    <property type="evidence" value="ECO:0007669"/>
    <property type="project" value="UniProtKB-UniRule"/>
</dbReference>
<name>A0A257LVD6_UNCW3</name>
<keyword evidence="2 9" id="KW-0678">Repressor</keyword>
<evidence type="ECO:0000256" key="9">
    <source>
        <dbReference type="HAMAP-Rule" id="MF_01318"/>
    </source>
</evidence>
<dbReference type="GO" id="GO:0003735">
    <property type="term" value="F:structural constituent of ribosome"/>
    <property type="evidence" value="ECO:0007669"/>
    <property type="project" value="InterPro"/>
</dbReference>
<proteinExistence type="inferred from homology"/>
<organism evidence="11 12">
    <name type="scientific">candidate division WOR-3 bacterium 4484_18</name>
    <dbReference type="NCBI Taxonomy" id="2020626"/>
    <lineage>
        <taxon>Bacteria</taxon>
        <taxon>Bacteria division WOR-3</taxon>
    </lineage>
</organism>
<comment type="similarity">
    <text evidence="1 9 10">Belongs to the universal ribosomal protein uL1 family.</text>
</comment>
<dbReference type="GO" id="GO:0006417">
    <property type="term" value="P:regulation of translation"/>
    <property type="evidence" value="ECO:0007669"/>
    <property type="project" value="UniProtKB-KW"/>
</dbReference>
<evidence type="ECO:0000313" key="12">
    <source>
        <dbReference type="Proteomes" id="UP000216312"/>
    </source>
</evidence>
<dbReference type="EMBL" id="NMUJ01000001">
    <property type="protein sequence ID" value="OYV03617.1"/>
    <property type="molecule type" value="Genomic_DNA"/>
</dbReference>
<dbReference type="PROSITE" id="PS01199">
    <property type="entry name" value="RIBOSOMAL_L1"/>
    <property type="match status" value="1"/>
</dbReference>
<evidence type="ECO:0000256" key="10">
    <source>
        <dbReference type="RuleBase" id="RU000659"/>
    </source>
</evidence>
<evidence type="ECO:0000256" key="5">
    <source>
        <dbReference type="ARBA" id="ARBA00022884"/>
    </source>
</evidence>
<dbReference type="NCBIfam" id="TIGR01169">
    <property type="entry name" value="rplA_bact"/>
    <property type="match status" value="1"/>
</dbReference>
<dbReference type="SUPFAM" id="SSF56808">
    <property type="entry name" value="Ribosomal protein L1"/>
    <property type="match status" value="1"/>
</dbReference>
<dbReference type="FunFam" id="3.40.50.790:FF:000001">
    <property type="entry name" value="50S ribosomal protein L1"/>
    <property type="match status" value="1"/>
</dbReference>
<dbReference type="InterPro" id="IPR016095">
    <property type="entry name" value="Ribosomal_uL1_3-a/b-sand"/>
</dbReference>
<dbReference type="GO" id="GO:0006412">
    <property type="term" value="P:translation"/>
    <property type="evidence" value="ECO:0007669"/>
    <property type="project" value="UniProtKB-UniRule"/>
</dbReference>
<dbReference type="InterPro" id="IPR005878">
    <property type="entry name" value="Ribosom_uL1_bac-type"/>
</dbReference>
<evidence type="ECO:0000256" key="4">
    <source>
        <dbReference type="ARBA" id="ARBA00022845"/>
    </source>
</evidence>
<keyword evidence="4 9" id="KW-0810">Translation regulation</keyword>
<dbReference type="GO" id="GO:0015934">
    <property type="term" value="C:large ribosomal subunit"/>
    <property type="evidence" value="ECO:0007669"/>
    <property type="project" value="InterPro"/>
</dbReference>
<comment type="caution">
    <text evidence="11">The sequence shown here is derived from an EMBL/GenBank/DDBJ whole genome shotgun (WGS) entry which is preliminary data.</text>
</comment>
<dbReference type="PANTHER" id="PTHR36427:SF3">
    <property type="entry name" value="LARGE RIBOSOMAL SUBUNIT PROTEIN UL1M"/>
    <property type="match status" value="1"/>
</dbReference>
<dbReference type="CDD" id="cd00403">
    <property type="entry name" value="Ribosomal_L1"/>
    <property type="match status" value="1"/>
</dbReference>
<accession>A0A257LVD6</accession>
<reference evidence="12" key="1">
    <citation type="submission" date="2017-07" db="EMBL/GenBank/DDBJ databases">
        <title>Novel pathways for hydrocarbon cycling and metabolic interdependencies in hydrothermal sediment communities.</title>
        <authorList>
            <person name="Dombrowski N."/>
            <person name="Seitz K."/>
            <person name="Teske A."/>
            <person name="Baker B."/>
        </authorList>
    </citation>
    <scope>NUCLEOTIDE SEQUENCE [LARGE SCALE GENOMIC DNA]</scope>
</reference>
<evidence type="ECO:0000256" key="8">
    <source>
        <dbReference type="ARBA" id="ARBA00035241"/>
    </source>
</evidence>
<evidence type="ECO:0000313" key="11">
    <source>
        <dbReference type="EMBL" id="OYV03617.1"/>
    </source>
</evidence>
<dbReference type="InterPro" id="IPR023673">
    <property type="entry name" value="Ribosomal_uL1_CS"/>
</dbReference>
<dbReference type="HAMAP" id="MF_01318_B">
    <property type="entry name" value="Ribosomal_uL1_B"/>
    <property type="match status" value="1"/>
</dbReference>
<dbReference type="Pfam" id="PF00687">
    <property type="entry name" value="Ribosomal_L1"/>
    <property type="match status" value="1"/>
</dbReference>
<comment type="function">
    <text evidence="9">Binds directly to 23S rRNA. The L1 stalk is quite mobile in the ribosome, and is involved in E site tRNA release.</text>
</comment>
<protein>
    <recommendedName>
        <fullName evidence="8 9">Large ribosomal subunit protein uL1</fullName>
    </recommendedName>
</protein>